<gene>
    <name evidence="2" type="ORF">PXEA_LOCUS1953</name>
</gene>
<reference evidence="2" key="1">
    <citation type="submission" date="2018-11" db="EMBL/GenBank/DDBJ databases">
        <authorList>
            <consortium name="Pathogen Informatics"/>
        </authorList>
    </citation>
    <scope>NUCLEOTIDE SEQUENCE</scope>
</reference>
<dbReference type="AlphaFoldDB" id="A0A3S5AYY8"/>
<name>A0A3S5AYY8_9PLAT</name>
<keyword evidence="3" id="KW-1185">Reference proteome</keyword>
<feature type="non-terminal residue" evidence="2">
    <location>
        <position position="1"/>
    </location>
</feature>
<evidence type="ECO:0000256" key="1">
    <source>
        <dbReference type="SAM" id="MobiDB-lite"/>
    </source>
</evidence>
<evidence type="ECO:0000313" key="2">
    <source>
        <dbReference type="EMBL" id="VEL08513.1"/>
    </source>
</evidence>
<dbReference type="EMBL" id="CAAALY010004170">
    <property type="protein sequence ID" value="VEL08513.1"/>
    <property type="molecule type" value="Genomic_DNA"/>
</dbReference>
<feature type="region of interest" description="Disordered" evidence="1">
    <location>
        <begin position="120"/>
        <end position="143"/>
    </location>
</feature>
<dbReference type="Proteomes" id="UP000784294">
    <property type="component" value="Unassembled WGS sequence"/>
</dbReference>
<sequence length="143" mass="15933">MDALTFDTQRARCAIPYIAFRDIQDDTFSETSHDSDTILEDTSIDSPKEENVDYSIYPPDIGQSVTLNEFGLEVSSFENALRNSPDHNYSKQDDLITNGLGNEDSDQLALLAKLALSKHDNRPLPSSLRFETGSKFGAPNEDE</sequence>
<proteinExistence type="predicted"/>
<accession>A0A3S5AYY8</accession>
<comment type="caution">
    <text evidence="2">The sequence shown here is derived from an EMBL/GenBank/DDBJ whole genome shotgun (WGS) entry which is preliminary data.</text>
</comment>
<protein>
    <submittedName>
        <fullName evidence="2">Uncharacterized protein</fullName>
    </submittedName>
</protein>
<organism evidence="2 3">
    <name type="scientific">Protopolystoma xenopodis</name>
    <dbReference type="NCBI Taxonomy" id="117903"/>
    <lineage>
        <taxon>Eukaryota</taxon>
        <taxon>Metazoa</taxon>
        <taxon>Spiralia</taxon>
        <taxon>Lophotrochozoa</taxon>
        <taxon>Platyhelminthes</taxon>
        <taxon>Monogenea</taxon>
        <taxon>Polyopisthocotylea</taxon>
        <taxon>Polystomatidea</taxon>
        <taxon>Polystomatidae</taxon>
        <taxon>Protopolystoma</taxon>
    </lineage>
</organism>
<evidence type="ECO:0000313" key="3">
    <source>
        <dbReference type="Proteomes" id="UP000784294"/>
    </source>
</evidence>